<dbReference type="PROSITE" id="PS51832">
    <property type="entry name" value="HD_GYP"/>
    <property type="match status" value="1"/>
</dbReference>
<dbReference type="Gene3D" id="1.10.3210.10">
    <property type="entry name" value="Hypothetical protein af1432"/>
    <property type="match status" value="1"/>
</dbReference>
<dbReference type="AlphaFoldDB" id="A0A1H9IY57"/>
<dbReference type="Pfam" id="PF13487">
    <property type="entry name" value="HD_5"/>
    <property type="match status" value="1"/>
</dbReference>
<dbReference type="SUPFAM" id="SSF52172">
    <property type="entry name" value="CheY-like"/>
    <property type="match status" value="1"/>
</dbReference>
<name>A0A1H9IY57_9GAMM</name>
<dbReference type="EMBL" id="FOGB01000008">
    <property type="protein sequence ID" value="SEQ79437.1"/>
    <property type="molecule type" value="Genomic_DNA"/>
</dbReference>
<organism evidence="5 6">
    <name type="scientific">Amphritea atlantica</name>
    <dbReference type="NCBI Taxonomy" id="355243"/>
    <lineage>
        <taxon>Bacteria</taxon>
        <taxon>Pseudomonadati</taxon>
        <taxon>Pseudomonadota</taxon>
        <taxon>Gammaproteobacteria</taxon>
        <taxon>Oceanospirillales</taxon>
        <taxon>Oceanospirillaceae</taxon>
        <taxon>Amphritea</taxon>
    </lineage>
</organism>
<gene>
    <name evidence="5" type="ORF">SAMN03080615_02750</name>
</gene>
<feature type="domain" description="HD-GYP" evidence="4">
    <location>
        <begin position="191"/>
        <end position="387"/>
    </location>
</feature>
<dbReference type="Pfam" id="PF00072">
    <property type="entry name" value="Response_reg"/>
    <property type="match status" value="1"/>
</dbReference>
<dbReference type="PANTHER" id="PTHR45228">
    <property type="entry name" value="CYCLIC DI-GMP PHOSPHODIESTERASE TM_0186-RELATED"/>
    <property type="match status" value="1"/>
</dbReference>
<feature type="domain" description="Response regulatory" evidence="3">
    <location>
        <begin position="21"/>
        <end position="136"/>
    </location>
</feature>
<dbReference type="PANTHER" id="PTHR45228:SF8">
    <property type="entry name" value="TWO-COMPONENT RESPONSE REGULATOR-RELATED"/>
    <property type="match status" value="1"/>
</dbReference>
<evidence type="ECO:0000313" key="6">
    <source>
        <dbReference type="Proteomes" id="UP000198749"/>
    </source>
</evidence>
<feature type="coiled-coil region" evidence="2">
    <location>
        <begin position="138"/>
        <end position="165"/>
    </location>
</feature>
<protein>
    <submittedName>
        <fullName evidence="5">Response regulator c-di-GMP phosphodiesterase, RpfG family, contains REC and HD-GYP domains</fullName>
    </submittedName>
</protein>
<keyword evidence="6" id="KW-1185">Reference proteome</keyword>
<evidence type="ECO:0000256" key="2">
    <source>
        <dbReference type="SAM" id="Coils"/>
    </source>
</evidence>
<keyword evidence="2" id="KW-0175">Coiled coil</keyword>
<dbReference type="InterPro" id="IPR011006">
    <property type="entry name" value="CheY-like_superfamily"/>
</dbReference>
<accession>A0A1H9IY57</accession>
<evidence type="ECO:0000256" key="1">
    <source>
        <dbReference type="PROSITE-ProRule" id="PRU00169"/>
    </source>
</evidence>
<dbReference type="InterPro" id="IPR052020">
    <property type="entry name" value="Cyclic_di-GMP/3'3'-cGAMP_PDE"/>
</dbReference>
<evidence type="ECO:0000259" key="3">
    <source>
        <dbReference type="PROSITE" id="PS50110"/>
    </source>
</evidence>
<reference evidence="6" key="1">
    <citation type="submission" date="2016-10" db="EMBL/GenBank/DDBJ databases">
        <authorList>
            <person name="Varghese N."/>
            <person name="Submissions S."/>
        </authorList>
    </citation>
    <scope>NUCLEOTIDE SEQUENCE [LARGE SCALE GENOMIC DNA]</scope>
    <source>
        <strain evidence="6">DSM 18887</strain>
    </source>
</reference>
<proteinExistence type="predicted"/>
<evidence type="ECO:0000313" key="5">
    <source>
        <dbReference type="EMBL" id="SEQ79437.1"/>
    </source>
</evidence>
<dbReference type="STRING" id="355243.SAMN03080615_02750"/>
<keyword evidence="1" id="KW-0597">Phosphoprotein</keyword>
<sequence length="447" mass="50870">MQQHTPELIQQPVPDTQSIWNVLCVDDETNVLRALKRLLNNTEFQFFPASNAREGMKLMQQHSIDIVISDMRMPEIDGAEFLAKIAREYPSSYRMLLTGYADNDATISAVNDGQIHRYLQKPWNNEDLLLTLSQAAERLCLEREKQQLLTTIKQQNQTLHDLNLELEERVQLRTRQIRQAMTRVEQANSQIKTNHRATLKVFYNLISLNPHLGGKQAIQISELCELIARHLELTPSEVTTIHLAGLISELGLLSLPEKILALPLCKLSSTETKLFLEHPVKAYIALAPAENLNDVAEIIKYQYEQVCGAGTPDGLLENQIPLGARILSVARDYVHSINGKRYDICKSSHDTLRQLNRDSGTIYDKQIVQLLPELIPQLEHKALKSSERLVTSMQLEAGMELSRSIYNQNEILLLPAGHRFTASTLERLQSLEKIDGRRHLPIYVLEQ</sequence>
<dbReference type="PROSITE" id="PS50110">
    <property type="entry name" value="RESPONSE_REGULATORY"/>
    <property type="match status" value="1"/>
</dbReference>
<dbReference type="Gene3D" id="3.40.50.2300">
    <property type="match status" value="1"/>
</dbReference>
<dbReference type="GO" id="GO:0000160">
    <property type="term" value="P:phosphorelay signal transduction system"/>
    <property type="evidence" value="ECO:0007669"/>
    <property type="project" value="InterPro"/>
</dbReference>
<dbReference type="CDD" id="cd17569">
    <property type="entry name" value="REC_HupR-like"/>
    <property type="match status" value="1"/>
</dbReference>
<feature type="modified residue" description="4-aspartylphosphate" evidence="1">
    <location>
        <position position="70"/>
    </location>
</feature>
<dbReference type="InterPro" id="IPR001789">
    <property type="entry name" value="Sig_transdc_resp-reg_receiver"/>
</dbReference>
<evidence type="ECO:0000259" key="4">
    <source>
        <dbReference type="PROSITE" id="PS51832"/>
    </source>
</evidence>
<dbReference type="InterPro" id="IPR037522">
    <property type="entry name" value="HD_GYP_dom"/>
</dbReference>
<dbReference type="Proteomes" id="UP000198749">
    <property type="component" value="Unassembled WGS sequence"/>
</dbReference>
<dbReference type="SMART" id="SM00448">
    <property type="entry name" value="REC"/>
    <property type="match status" value="1"/>
</dbReference>
<dbReference type="RefSeq" id="WP_175483540.1">
    <property type="nucleotide sequence ID" value="NZ_AP025284.1"/>
</dbReference>